<dbReference type="OrthoDB" id="28737at2759"/>
<protein>
    <recommendedName>
        <fullName evidence="5">Heat shock protein 90</fullName>
    </recommendedName>
</protein>
<comment type="caution">
    <text evidence="3">The sequence shown here is derived from an EMBL/GenBank/DDBJ whole genome shotgun (WGS) entry which is preliminary data.</text>
</comment>
<keyword evidence="2" id="KW-0143">Chaperone</keyword>
<proteinExistence type="inferred from homology"/>
<dbReference type="Proteomes" id="UP000792457">
    <property type="component" value="Unassembled WGS sequence"/>
</dbReference>
<evidence type="ECO:0000313" key="3">
    <source>
        <dbReference type="EMBL" id="KAG8225753.1"/>
    </source>
</evidence>
<dbReference type="SUPFAM" id="SSF54211">
    <property type="entry name" value="Ribosomal protein S5 domain 2-like"/>
    <property type="match status" value="1"/>
</dbReference>
<dbReference type="EMBL" id="KZ308252">
    <property type="protein sequence ID" value="KAG8225753.1"/>
    <property type="molecule type" value="Genomic_DNA"/>
</dbReference>
<dbReference type="InterPro" id="IPR020568">
    <property type="entry name" value="Ribosomal_Su5_D2-typ_SF"/>
</dbReference>
<accession>A0A8K0NY17</accession>
<comment type="similarity">
    <text evidence="1">Belongs to the heat shock protein 90 family.</text>
</comment>
<keyword evidence="4" id="KW-1185">Reference proteome</keyword>
<name>A0A8K0NY17_LADFU</name>
<dbReference type="Gene3D" id="3.30.230.80">
    <property type="match status" value="1"/>
</dbReference>
<dbReference type="GO" id="GO:0016887">
    <property type="term" value="F:ATP hydrolysis activity"/>
    <property type="evidence" value="ECO:0007669"/>
    <property type="project" value="InterPro"/>
</dbReference>
<dbReference type="GO" id="GO:0051082">
    <property type="term" value="F:unfolded protein binding"/>
    <property type="evidence" value="ECO:0007669"/>
    <property type="project" value="InterPro"/>
</dbReference>
<dbReference type="FunFam" id="3.40.50.11260:FF:000004">
    <property type="entry name" value="Heat shock protein 75 mitochondrial"/>
    <property type="match status" value="1"/>
</dbReference>
<evidence type="ECO:0008006" key="5">
    <source>
        <dbReference type="Google" id="ProtNLM"/>
    </source>
</evidence>
<dbReference type="InterPro" id="IPR037196">
    <property type="entry name" value="HSP90_C"/>
</dbReference>
<sequence length="276" mass="31529">MNDKSQKEPESYEKFLKDYGLFLKEGIVTSHEQMEKEEIAKLLRFESSLKPAGEKVGLAEYCGKLKEGQRDVFYLAAPSRALAEASPYFEALHKKDVEVLFCYEPYDELVLMQLREFDRHPLTSIEKEMRKDKEKPDLSNLEPDSLPRTEIESLISWLQKSLAGKAHTVSVTQRLDTHPCVVTVEEMAAARHFIRTQSQQLPEESRFALLQPRLELNPRHPIIKKLSKLSSSNPKLAELVANQLFSNAMVMAGLVEDPRPLLTGMNELLLLALEKH</sequence>
<dbReference type="GO" id="GO:0005524">
    <property type="term" value="F:ATP binding"/>
    <property type="evidence" value="ECO:0007669"/>
    <property type="project" value="InterPro"/>
</dbReference>
<evidence type="ECO:0000313" key="4">
    <source>
        <dbReference type="Proteomes" id="UP000792457"/>
    </source>
</evidence>
<reference evidence="3" key="1">
    <citation type="submission" date="2013-04" db="EMBL/GenBank/DDBJ databases">
        <authorList>
            <person name="Qu J."/>
            <person name="Murali S.C."/>
            <person name="Bandaranaike D."/>
            <person name="Bellair M."/>
            <person name="Blankenburg K."/>
            <person name="Chao H."/>
            <person name="Dinh H."/>
            <person name="Doddapaneni H."/>
            <person name="Downs B."/>
            <person name="Dugan-Rocha S."/>
            <person name="Elkadiri S."/>
            <person name="Gnanaolivu R.D."/>
            <person name="Hernandez B."/>
            <person name="Javaid M."/>
            <person name="Jayaseelan J.C."/>
            <person name="Lee S."/>
            <person name="Li M."/>
            <person name="Ming W."/>
            <person name="Munidasa M."/>
            <person name="Muniz J."/>
            <person name="Nguyen L."/>
            <person name="Ongeri F."/>
            <person name="Osuji N."/>
            <person name="Pu L.-L."/>
            <person name="Puazo M."/>
            <person name="Qu C."/>
            <person name="Quiroz J."/>
            <person name="Raj R."/>
            <person name="Weissenberger G."/>
            <person name="Xin Y."/>
            <person name="Zou X."/>
            <person name="Han Y."/>
            <person name="Richards S."/>
            <person name="Worley K."/>
            <person name="Muzny D."/>
            <person name="Gibbs R."/>
        </authorList>
    </citation>
    <scope>NUCLEOTIDE SEQUENCE</scope>
    <source>
        <strain evidence="3">Sampled in the wild</strain>
    </source>
</reference>
<dbReference type="Pfam" id="PF00183">
    <property type="entry name" value="HSP90"/>
    <property type="match status" value="1"/>
</dbReference>
<organism evidence="3 4">
    <name type="scientific">Ladona fulva</name>
    <name type="common">Scarce chaser dragonfly</name>
    <name type="synonym">Libellula fulva</name>
    <dbReference type="NCBI Taxonomy" id="123851"/>
    <lineage>
        <taxon>Eukaryota</taxon>
        <taxon>Metazoa</taxon>
        <taxon>Ecdysozoa</taxon>
        <taxon>Arthropoda</taxon>
        <taxon>Hexapoda</taxon>
        <taxon>Insecta</taxon>
        <taxon>Pterygota</taxon>
        <taxon>Palaeoptera</taxon>
        <taxon>Odonata</taxon>
        <taxon>Epiprocta</taxon>
        <taxon>Anisoptera</taxon>
        <taxon>Libelluloidea</taxon>
        <taxon>Libellulidae</taxon>
        <taxon>Ladona</taxon>
    </lineage>
</organism>
<dbReference type="PANTHER" id="PTHR11528">
    <property type="entry name" value="HEAT SHOCK PROTEIN 90 FAMILY MEMBER"/>
    <property type="match status" value="1"/>
</dbReference>
<dbReference type="FunFam" id="1.20.120.790:FF:000004">
    <property type="entry name" value="Heat shock protein 75 kDa"/>
    <property type="match status" value="1"/>
</dbReference>
<reference evidence="3" key="2">
    <citation type="submission" date="2017-10" db="EMBL/GenBank/DDBJ databases">
        <title>Ladona fulva Genome sequencing and assembly.</title>
        <authorList>
            <person name="Murali S."/>
            <person name="Richards S."/>
            <person name="Bandaranaike D."/>
            <person name="Bellair M."/>
            <person name="Blankenburg K."/>
            <person name="Chao H."/>
            <person name="Dinh H."/>
            <person name="Doddapaneni H."/>
            <person name="Dugan-Rocha S."/>
            <person name="Elkadiri S."/>
            <person name="Gnanaolivu R."/>
            <person name="Hernandez B."/>
            <person name="Skinner E."/>
            <person name="Javaid M."/>
            <person name="Lee S."/>
            <person name="Li M."/>
            <person name="Ming W."/>
            <person name="Munidasa M."/>
            <person name="Muniz J."/>
            <person name="Nguyen L."/>
            <person name="Hughes D."/>
            <person name="Osuji N."/>
            <person name="Pu L.-L."/>
            <person name="Puazo M."/>
            <person name="Qu C."/>
            <person name="Quiroz J."/>
            <person name="Raj R."/>
            <person name="Weissenberger G."/>
            <person name="Xin Y."/>
            <person name="Zou X."/>
            <person name="Han Y."/>
            <person name="Worley K."/>
            <person name="Muzny D."/>
            <person name="Gibbs R."/>
        </authorList>
    </citation>
    <scope>NUCLEOTIDE SEQUENCE</scope>
    <source>
        <strain evidence="3">Sampled in the wild</strain>
    </source>
</reference>
<gene>
    <name evidence="3" type="ORF">J437_LFUL005712</name>
</gene>
<dbReference type="GO" id="GO:0140662">
    <property type="term" value="F:ATP-dependent protein folding chaperone"/>
    <property type="evidence" value="ECO:0007669"/>
    <property type="project" value="InterPro"/>
</dbReference>
<dbReference type="Gene3D" id="3.40.50.11260">
    <property type="match status" value="1"/>
</dbReference>
<dbReference type="SUPFAM" id="SSF110942">
    <property type="entry name" value="HSP90 C-terminal domain"/>
    <property type="match status" value="1"/>
</dbReference>
<dbReference type="InterPro" id="IPR001404">
    <property type="entry name" value="Hsp90_fam"/>
</dbReference>
<evidence type="ECO:0000256" key="2">
    <source>
        <dbReference type="ARBA" id="ARBA00023186"/>
    </source>
</evidence>
<dbReference type="Gene3D" id="1.20.120.790">
    <property type="entry name" value="Heat shock protein 90, C-terminal domain"/>
    <property type="match status" value="1"/>
</dbReference>
<evidence type="ECO:0000256" key="1">
    <source>
        <dbReference type="ARBA" id="ARBA00008239"/>
    </source>
</evidence>
<dbReference type="AlphaFoldDB" id="A0A8K0NY17"/>